<keyword evidence="4 7" id="KW-0548">Nucleotidyltransferase</keyword>
<dbReference type="GO" id="GO:0000166">
    <property type="term" value="F:nucleotide binding"/>
    <property type="evidence" value="ECO:0007669"/>
    <property type="project" value="UniProtKB-KW"/>
</dbReference>
<dbReference type="GO" id="GO:0003968">
    <property type="term" value="F:RNA-directed RNA polymerase activity"/>
    <property type="evidence" value="ECO:0007669"/>
    <property type="project" value="UniProtKB-KW"/>
</dbReference>
<evidence type="ECO:0000256" key="7">
    <source>
        <dbReference type="RuleBase" id="RU364050"/>
    </source>
</evidence>
<comment type="catalytic activity">
    <reaction evidence="6 7">
        <text>RNA(n) + a ribonucleoside 5'-triphosphate = RNA(n+1) + diphosphate</text>
        <dbReference type="Rhea" id="RHEA:21248"/>
        <dbReference type="Rhea" id="RHEA-COMP:14527"/>
        <dbReference type="Rhea" id="RHEA-COMP:17342"/>
        <dbReference type="ChEBI" id="CHEBI:33019"/>
        <dbReference type="ChEBI" id="CHEBI:61557"/>
        <dbReference type="ChEBI" id="CHEBI:140395"/>
        <dbReference type="EC" id="2.7.7.48"/>
    </reaction>
</comment>
<comment type="similarity">
    <text evidence="1">Belongs to the totiviridae RNA-directed RNA polymerase family.</text>
</comment>
<accession>A0A9E8YVW1</accession>
<protein>
    <recommendedName>
        <fullName evidence="7">RNA-directed RNA polymerase</fullName>
        <ecNumber evidence="7">2.7.7.48</ecNumber>
    </recommendedName>
</protein>
<dbReference type="InterPro" id="IPR001795">
    <property type="entry name" value="RNA-dir_pol_luteovirus"/>
</dbReference>
<evidence type="ECO:0000313" key="8">
    <source>
        <dbReference type="EMBL" id="WAK73625.1"/>
    </source>
</evidence>
<sequence>MVPQGSVMARAIELGGFGMHLLTFLKNEDFKVLEGGVKNSLFYVEKMFREGEVWRALAVNFLLCDACIQLKIDKTLLIEILYLIFDRRKTLTKEEKREKLYNFHNLHVLYDIFLGKKSVFDKNSEKKDKKSDLIQQTEKKNYKMKIQKKLMGDGGFVLSEKLMRKYRQTLLDGNEQELKPFRIKRPQGEGLKSNVWFSDVFEEMKRSDPLLWRRFIELSDLTLGITNDQATCTLLYARLLMKWLVDPVLTAIKIVLNPEGCKVMNIVVKGLGLNTSELGSLLCEMVCLQGMPEERINEFEKATERTMGAGSKNCVTFSENELRETVRSLMDNELDMSKYKYEDPEKTWERRWLWSSNGGHSRVLEKFEGKYKIPSDERFYRKSALENYKENPITHYSGKVYVTTATKPEVGKPGRLLLSCDTNTYCAFEHLLKPVEKAWRNERIILKPGREHQSDVVDMIRGLDGNIWAMFDFDSFDMQHSLRAQQIVIDELCKRINYPVEMREKLVRSFDNMYIFSGGKGVGRAKFSLMTGHRGTTFINTMLNGAYIKMALGDYWNTIDSKHAGDDVVSKFNDVETLERFFGKIKEMRIKMNPMKQSFGFNNGEFLRIAVDNDCSCGYIARSIAKLVCGNWEVPELVDPDASLNNWISMLTTLKNRSRQDDWVVLLTKSFCRQTRLDRHTIGRIMRNDVAVGDGPLFNDVAGAYKRLVLDKVIYSKRVERRIVERDLFGNKGYGRNATNSYLSNCAEDIEIKTMIMKKISLSDEMVTASYAKNQSFKDVRDEFVQHHVVSEEKFTCKGSFIFEDRHKYKKSGGKLLRYPLLSFMKEKLSAADCAVILQELGISYQGDPLEAAWGEKGKGNVIRGVIPYSDAASLRRVSSCMIVHVLKPVYL</sequence>
<evidence type="ECO:0000256" key="6">
    <source>
        <dbReference type="ARBA" id="ARBA00048744"/>
    </source>
</evidence>
<keyword evidence="5 7" id="KW-0547">Nucleotide-binding</keyword>
<evidence type="ECO:0000256" key="4">
    <source>
        <dbReference type="ARBA" id="ARBA00022695"/>
    </source>
</evidence>
<keyword evidence="3 7" id="KW-0808">Transferase</keyword>
<keyword evidence="7" id="KW-0693">Viral RNA replication</keyword>
<dbReference type="EMBL" id="OL795387">
    <property type="protein sequence ID" value="WAK73625.1"/>
    <property type="molecule type" value="Genomic_RNA"/>
</dbReference>
<dbReference type="EC" id="2.7.7.48" evidence="7"/>
<organism evidence="8">
    <name type="scientific">Phytophthora palustris toti-like virus 10</name>
    <dbReference type="NCBI Taxonomy" id="2976304"/>
    <lineage>
        <taxon>Viruses</taxon>
        <taxon>Riboviria</taxon>
        <taxon>Orthornavirae</taxon>
        <taxon>Duplornaviricota</taxon>
        <taxon>Chrymotiviricetes</taxon>
        <taxon>Ghabrivirales</taxon>
        <taxon>Totiviridae</taxon>
    </lineage>
</organism>
<dbReference type="SUPFAM" id="SSF56672">
    <property type="entry name" value="DNA/RNA polymerases"/>
    <property type="match status" value="1"/>
</dbReference>
<evidence type="ECO:0000256" key="1">
    <source>
        <dbReference type="ARBA" id="ARBA00010455"/>
    </source>
</evidence>
<evidence type="ECO:0000256" key="3">
    <source>
        <dbReference type="ARBA" id="ARBA00022679"/>
    </source>
</evidence>
<dbReference type="GO" id="GO:0003723">
    <property type="term" value="F:RNA binding"/>
    <property type="evidence" value="ECO:0007669"/>
    <property type="project" value="InterPro"/>
</dbReference>
<proteinExistence type="inferred from homology"/>
<keyword evidence="2 7" id="KW-0696">RNA-directed RNA polymerase</keyword>
<reference evidence="8" key="1">
    <citation type="submission" date="2021-12" db="EMBL/GenBank/DDBJ databases">
        <title>Study of the virome of Phytophthora palustris.</title>
        <authorList>
            <person name="Botella L."/>
            <person name="Jung T."/>
        </authorList>
    </citation>
    <scope>NUCLEOTIDE SEQUENCE</scope>
    <source>
        <strain evidence="8">KA0189</strain>
    </source>
</reference>
<evidence type="ECO:0000256" key="2">
    <source>
        <dbReference type="ARBA" id="ARBA00022484"/>
    </source>
</evidence>
<dbReference type="GO" id="GO:0006351">
    <property type="term" value="P:DNA-templated transcription"/>
    <property type="evidence" value="ECO:0007669"/>
    <property type="project" value="InterPro"/>
</dbReference>
<evidence type="ECO:0000256" key="5">
    <source>
        <dbReference type="ARBA" id="ARBA00022741"/>
    </source>
</evidence>
<name>A0A9E8YVW1_9VIRU</name>
<dbReference type="Pfam" id="PF02123">
    <property type="entry name" value="RdRP_4"/>
    <property type="match status" value="1"/>
</dbReference>
<dbReference type="InterPro" id="IPR043502">
    <property type="entry name" value="DNA/RNA_pol_sf"/>
</dbReference>